<proteinExistence type="predicted"/>
<dbReference type="InterPro" id="IPR036736">
    <property type="entry name" value="ACP-like_sf"/>
</dbReference>
<accession>A0A382J6L0</accession>
<reference evidence="1" key="1">
    <citation type="submission" date="2018-05" db="EMBL/GenBank/DDBJ databases">
        <authorList>
            <person name="Lanie J.A."/>
            <person name="Ng W.-L."/>
            <person name="Kazmierczak K.M."/>
            <person name="Andrzejewski T.M."/>
            <person name="Davidsen T.M."/>
            <person name="Wayne K.J."/>
            <person name="Tettelin H."/>
            <person name="Glass J.I."/>
            <person name="Rusch D."/>
            <person name="Podicherti R."/>
            <person name="Tsui H.-C.T."/>
            <person name="Winkler M.E."/>
        </authorList>
    </citation>
    <scope>NUCLEOTIDE SEQUENCE</scope>
</reference>
<dbReference type="AlphaFoldDB" id="A0A382J6L0"/>
<dbReference type="Gene3D" id="1.10.1200.10">
    <property type="entry name" value="ACP-like"/>
    <property type="match status" value="1"/>
</dbReference>
<gene>
    <name evidence="1" type="ORF">METZ01_LOCUS260380</name>
</gene>
<sequence>MNKQQLEKLTDIFRTLFNSPDLVLRDELVATDVPGWDSLNHLSLMVAIENEFGVKFTHGEVAKMQNVADLKNVLGGKLT</sequence>
<organism evidence="1">
    <name type="scientific">marine metagenome</name>
    <dbReference type="NCBI Taxonomy" id="408172"/>
    <lineage>
        <taxon>unclassified sequences</taxon>
        <taxon>metagenomes</taxon>
        <taxon>ecological metagenomes</taxon>
    </lineage>
</organism>
<dbReference type="EMBL" id="UINC01072113">
    <property type="protein sequence ID" value="SVC07526.1"/>
    <property type="molecule type" value="Genomic_DNA"/>
</dbReference>
<evidence type="ECO:0008006" key="2">
    <source>
        <dbReference type="Google" id="ProtNLM"/>
    </source>
</evidence>
<name>A0A382J6L0_9ZZZZ</name>
<evidence type="ECO:0000313" key="1">
    <source>
        <dbReference type="EMBL" id="SVC07526.1"/>
    </source>
</evidence>
<dbReference type="SUPFAM" id="SSF47336">
    <property type="entry name" value="ACP-like"/>
    <property type="match status" value="1"/>
</dbReference>
<protein>
    <recommendedName>
        <fullName evidence="2">Carrier domain-containing protein</fullName>
    </recommendedName>
</protein>